<protein>
    <submittedName>
        <fullName evidence="2">Uncharacterized protein</fullName>
    </submittedName>
</protein>
<evidence type="ECO:0000313" key="3">
    <source>
        <dbReference type="Proteomes" id="UP000001067"/>
    </source>
</evidence>
<accession>E3RED5</accession>
<name>E3RED5_PYRTT</name>
<organism evidence="3">
    <name type="scientific">Pyrenophora teres f. teres (strain 0-1)</name>
    <name type="common">Barley net blotch fungus</name>
    <name type="synonym">Drechslera teres f. teres</name>
    <dbReference type="NCBI Taxonomy" id="861557"/>
    <lineage>
        <taxon>Eukaryota</taxon>
        <taxon>Fungi</taxon>
        <taxon>Dikarya</taxon>
        <taxon>Ascomycota</taxon>
        <taxon>Pezizomycotina</taxon>
        <taxon>Dothideomycetes</taxon>
        <taxon>Pleosporomycetidae</taxon>
        <taxon>Pleosporales</taxon>
        <taxon>Pleosporineae</taxon>
        <taxon>Pleosporaceae</taxon>
        <taxon>Pyrenophora</taxon>
    </lineage>
</organism>
<keyword evidence="3" id="KW-1185">Reference proteome</keyword>
<feature type="compositionally biased region" description="Low complexity" evidence="1">
    <location>
        <begin position="335"/>
        <end position="352"/>
    </location>
</feature>
<dbReference type="HOGENOM" id="CLU_497949_0_0_1"/>
<dbReference type="KEGG" id="pte:PTT_04349"/>
<reference evidence="2 3" key="1">
    <citation type="journal article" date="2010" name="Genome Biol.">
        <title>A first genome assembly of the barley fungal pathogen Pyrenophora teres f. teres.</title>
        <authorList>
            <person name="Ellwood S.R."/>
            <person name="Liu Z."/>
            <person name="Syme R.A."/>
            <person name="Lai Z."/>
            <person name="Hane J.K."/>
            <person name="Keiper F."/>
            <person name="Moffat C.S."/>
            <person name="Oliver R.P."/>
            <person name="Friesen T.L."/>
        </authorList>
    </citation>
    <scope>NUCLEOTIDE SEQUENCE [LARGE SCALE GENOMIC DNA]</scope>
    <source>
        <strain evidence="2 3">0-1</strain>
    </source>
</reference>
<feature type="region of interest" description="Disordered" evidence="1">
    <location>
        <begin position="372"/>
        <end position="394"/>
    </location>
</feature>
<dbReference type="EMBL" id="GL532426">
    <property type="protein sequence ID" value="EFQ95914.1"/>
    <property type="molecule type" value="Genomic_DNA"/>
</dbReference>
<feature type="compositionally biased region" description="Polar residues" evidence="1">
    <location>
        <begin position="372"/>
        <end position="381"/>
    </location>
</feature>
<dbReference type="OrthoDB" id="3799549at2759"/>
<gene>
    <name evidence="2" type="ORF">PTT_04349</name>
</gene>
<dbReference type="AlphaFoldDB" id="E3RED5"/>
<feature type="compositionally biased region" description="Polar residues" evidence="1">
    <location>
        <begin position="313"/>
        <end position="327"/>
    </location>
</feature>
<evidence type="ECO:0000256" key="1">
    <source>
        <dbReference type="SAM" id="MobiDB-lite"/>
    </source>
</evidence>
<evidence type="ECO:0000313" key="2">
    <source>
        <dbReference type="EMBL" id="EFQ95914.1"/>
    </source>
</evidence>
<feature type="region of interest" description="Disordered" evidence="1">
    <location>
        <begin position="279"/>
        <end position="360"/>
    </location>
</feature>
<sequence length="547" mass="61295">MDSIFFTNASGRLSRADTKFCLLKHRMDISIPFARSGDQNAYQDYTDMMLRQTTHRQTLADRVSIQREKHRERIALQRRGLQHPSAERKKSYSLNSYRPLHYLSVRERQGFQLRQEMTERANRYDKAMALQIKTAQSHALLRHLAMPINFALIYLLDSTILSSTAEFEDLAGSLVNLLEIAVPHITSMGPGCLPVGWCWEAFDKVYTYLQVEAEYGRVPDEWSKYGKSFKELARMVTSVMNKPSMVLVSNETAMEYEYEETSPSQQQEVKMPSNAVTPNITPAMPPEDSCSTAGTTVPGPDMLQTHPEDGSEAVSSHTMATKDNLSPPNEPDAVAAHGISSQSSASSGPAASTKPVQSLSKAPEAIAANVVPRQSSTTTEPLAQAVPAPLPNQTVGKGEIRAQILSGTGRFDVNSISSMEGLIFILTHLSYNVIRNAKTKTLRERMMAGFKIDEVDIEFLLRSCQYVLSNANAPWFNKEELLEKANEWWEDDDTGMWRLKTQLVAEGGDHRPEAVKKLGVELQNLFRLFYVLTERKVKPMRRSIRGG</sequence>
<dbReference type="Proteomes" id="UP000001067">
    <property type="component" value="Unassembled WGS sequence"/>
</dbReference>
<proteinExistence type="predicted"/>